<dbReference type="InterPro" id="IPR023370">
    <property type="entry name" value="TrmO-like_N"/>
</dbReference>
<protein>
    <submittedName>
        <fullName evidence="4">tRNA (N6-threonylcarbamoyladenosine(37)-N6)-methyltransferase TrmO</fullName>
    </submittedName>
</protein>
<accession>A0A6A8M7J9</accession>
<dbReference type="SUPFAM" id="SSF118196">
    <property type="entry name" value="YaeB-like"/>
    <property type="match status" value="1"/>
</dbReference>
<dbReference type="Pfam" id="PF18389">
    <property type="entry name" value="TrmO_C"/>
    <property type="match status" value="1"/>
</dbReference>
<comment type="similarity">
    <text evidence="2">Belongs to the tRNA methyltransferase O family.</text>
</comment>
<evidence type="ECO:0000256" key="1">
    <source>
        <dbReference type="ARBA" id="ARBA00022691"/>
    </source>
</evidence>
<keyword evidence="4" id="KW-0808">Transferase</keyword>
<evidence type="ECO:0000259" key="3">
    <source>
        <dbReference type="PROSITE" id="PS51668"/>
    </source>
</evidence>
<dbReference type="Gene3D" id="2.40.30.70">
    <property type="entry name" value="YaeB-like"/>
    <property type="match status" value="1"/>
</dbReference>
<dbReference type="PROSITE" id="PS51668">
    <property type="entry name" value="TSAA_2"/>
    <property type="match status" value="1"/>
</dbReference>
<feature type="domain" description="TsaA-like" evidence="3">
    <location>
        <begin position="25"/>
        <end position="167"/>
    </location>
</feature>
<dbReference type="EMBL" id="VUNB01000005">
    <property type="protein sequence ID" value="MST69325.1"/>
    <property type="molecule type" value="Genomic_DNA"/>
</dbReference>
<dbReference type="CDD" id="cd09281">
    <property type="entry name" value="UPF0066"/>
    <property type="match status" value="1"/>
</dbReference>
<keyword evidence="1" id="KW-0949">S-adenosyl-L-methionine</keyword>
<dbReference type="InterPro" id="IPR023368">
    <property type="entry name" value="UPF0066_cons_site"/>
</dbReference>
<dbReference type="PANTHER" id="PTHR12818">
    <property type="entry name" value="TRNA (ADENINE(37)-N6)-METHYLTRANSFERASE"/>
    <property type="match status" value="1"/>
</dbReference>
<gene>
    <name evidence="4" type="primary">tsaA</name>
    <name evidence="4" type="ORF">FYJ66_06950</name>
</gene>
<organism evidence="4">
    <name type="scientific">Baileyella intestinalis</name>
    <dbReference type="NCBI Taxonomy" id="2606709"/>
    <lineage>
        <taxon>Bacteria</taxon>
        <taxon>Bacillati</taxon>
        <taxon>Bacillota</taxon>
        <taxon>Clostridia</taxon>
        <taxon>Peptostreptococcales</taxon>
        <taxon>Anaerovoracaceae</taxon>
        <taxon>Baileyella</taxon>
    </lineage>
</organism>
<keyword evidence="4" id="KW-0489">Methyltransferase</keyword>
<dbReference type="InterPro" id="IPR041369">
    <property type="entry name" value="TrmO_C"/>
</dbReference>
<sequence>MKDASEKDIIAGGKGECSEDDRIEISPVARIHTDFGEKYGIPRQAGVVPDLRGEIVFTPEFRDENCLRDMEGFDYLWLIWGFSGNRDRGWSPTVRPPRLGGNKRVGVFASRSPVRPNYLGLSCVRLIDIRKDTENGTTLIVGGGDLMDGTPIYDIKPYVPYSDSKPDARGGFTEDQWPVLEVVIPRELEMKIPPDKRKALRGVLSQDPRPGYKRNDTGVHGMVFGENNIRFAVENGVLRVTAVEEAEKVGRK</sequence>
<evidence type="ECO:0000313" key="4">
    <source>
        <dbReference type="EMBL" id="MST69325.1"/>
    </source>
</evidence>
<dbReference type="GO" id="GO:0008168">
    <property type="term" value="F:methyltransferase activity"/>
    <property type="evidence" value="ECO:0007669"/>
    <property type="project" value="UniProtKB-KW"/>
</dbReference>
<dbReference type="InterPro" id="IPR040372">
    <property type="entry name" value="YaeB-like"/>
</dbReference>
<dbReference type="GO" id="GO:0032259">
    <property type="term" value="P:methylation"/>
    <property type="evidence" value="ECO:0007669"/>
    <property type="project" value="UniProtKB-KW"/>
</dbReference>
<dbReference type="Pfam" id="PF01980">
    <property type="entry name" value="TrmO_N"/>
    <property type="match status" value="1"/>
</dbReference>
<dbReference type="InterPro" id="IPR036413">
    <property type="entry name" value="YaeB-like_sf"/>
</dbReference>
<dbReference type="PROSITE" id="PS01318">
    <property type="entry name" value="TSAA_1"/>
    <property type="match status" value="1"/>
</dbReference>
<dbReference type="InterPro" id="IPR036414">
    <property type="entry name" value="YaeB_N_sf"/>
</dbReference>
<dbReference type="NCBIfam" id="TIGR00104">
    <property type="entry name" value="tRNA_TsaA"/>
    <property type="match status" value="1"/>
</dbReference>
<name>A0A6A8M7J9_9FIRM</name>
<dbReference type="PANTHER" id="PTHR12818:SF0">
    <property type="entry name" value="TRNA (ADENINE(37)-N6)-METHYLTRANSFERASE"/>
    <property type="match status" value="1"/>
</dbReference>
<dbReference type="Gene3D" id="3.30.2310.10">
    <property type="entry name" value="YaeB-like"/>
    <property type="match status" value="1"/>
</dbReference>
<dbReference type="AlphaFoldDB" id="A0A6A8M7J9"/>
<reference evidence="4" key="1">
    <citation type="submission" date="2019-09" db="EMBL/GenBank/DDBJ databases">
        <title>In-depth cultivation of the pig gut microbiome towards novel bacterial diversity and tailored functional studies.</title>
        <authorList>
            <person name="Wylensek D."/>
            <person name="Hitch T.C.A."/>
            <person name="Clavel T."/>
        </authorList>
    </citation>
    <scope>NUCLEOTIDE SEQUENCE</scope>
    <source>
        <strain evidence="4">RF-744-FAT-WT-3</strain>
    </source>
</reference>
<comment type="caution">
    <text evidence="4">The sequence shown here is derived from an EMBL/GenBank/DDBJ whole genome shotgun (WGS) entry which is preliminary data.</text>
</comment>
<dbReference type="RefSeq" id="WP_154572795.1">
    <property type="nucleotide sequence ID" value="NZ_VUNB01000005.1"/>
</dbReference>
<evidence type="ECO:0000256" key="2">
    <source>
        <dbReference type="ARBA" id="ARBA00033753"/>
    </source>
</evidence>
<proteinExistence type="inferred from homology"/>